<dbReference type="InterPro" id="IPR007433">
    <property type="entry name" value="DUF481"/>
</dbReference>
<dbReference type="EMBL" id="JAKKSL010000003">
    <property type="protein sequence ID" value="MCI2284670.1"/>
    <property type="molecule type" value="Genomic_DNA"/>
</dbReference>
<name>A0ABS9X3M8_9GAMM</name>
<dbReference type="Proteomes" id="UP001139646">
    <property type="component" value="Unassembled WGS sequence"/>
</dbReference>
<feature type="chain" id="PRO_5047017693" evidence="1">
    <location>
        <begin position="20"/>
        <end position="260"/>
    </location>
</feature>
<sequence>MNLKLALPTLCLLPFITHAVNAEEAKKVKPTITASAELGFLYKTGNTKSADVKAGFNLKHQKDKWRSDVSFNILAKKLEKEDDEGNDEFETTDNKWDIVGQTNYTIGEEGKNYLYGNLAHEQDKFGGFESQSSFSFGWGRNWLETETSSFFADIGPGVTHDVTRETETKASESSSNLIVQVQALYTHKFNEHVQFKQHFVAKQATESGENSIYKSETSVTAQLVDALQLKFALRINYDTEVEPEYENTNTETSLTLIYNF</sequence>
<keyword evidence="1" id="KW-0732">Signal</keyword>
<proteinExistence type="predicted"/>
<accession>A0ABS9X3M8</accession>
<evidence type="ECO:0000256" key="1">
    <source>
        <dbReference type="SAM" id="SignalP"/>
    </source>
</evidence>
<evidence type="ECO:0000313" key="2">
    <source>
        <dbReference type="EMBL" id="MCI2284670.1"/>
    </source>
</evidence>
<evidence type="ECO:0000313" key="3">
    <source>
        <dbReference type="Proteomes" id="UP001139646"/>
    </source>
</evidence>
<dbReference type="RefSeq" id="WP_242287146.1">
    <property type="nucleotide sequence ID" value="NZ_JAKKSL010000003.1"/>
</dbReference>
<comment type="caution">
    <text evidence="2">The sequence shown here is derived from an EMBL/GenBank/DDBJ whole genome shotgun (WGS) entry which is preliminary data.</text>
</comment>
<reference evidence="2" key="1">
    <citation type="submission" date="2022-01" db="EMBL/GenBank/DDBJ databases">
        <title>Colwellia maritima, isolated from seawater.</title>
        <authorList>
            <person name="Kristyanto S."/>
            <person name="Jung J."/>
            <person name="Jeon C.O."/>
        </authorList>
    </citation>
    <scope>NUCLEOTIDE SEQUENCE</scope>
    <source>
        <strain evidence="2">MSW7</strain>
    </source>
</reference>
<organism evidence="2 3">
    <name type="scientific">Colwellia maritima</name>
    <dbReference type="NCBI Taxonomy" id="2912588"/>
    <lineage>
        <taxon>Bacteria</taxon>
        <taxon>Pseudomonadati</taxon>
        <taxon>Pseudomonadota</taxon>
        <taxon>Gammaproteobacteria</taxon>
        <taxon>Alteromonadales</taxon>
        <taxon>Colwelliaceae</taxon>
        <taxon>Colwellia</taxon>
    </lineage>
</organism>
<feature type="signal peptide" evidence="1">
    <location>
        <begin position="1"/>
        <end position="19"/>
    </location>
</feature>
<keyword evidence="3" id="KW-1185">Reference proteome</keyword>
<protein>
    <submittedName>
        <fullName evidence="2">DUF481 domain-containing protein</fullName>
    </submittedName>
</protein>
<dbReference type="Pfam" id="PF04338">
    <property type="entry name" value="DUF481"/>
    <property type="match status" value="1"/>
</dbReference>
<gene>
    <name evidence="2" type="ORF">L3081_16345</name>
</gene>